<evidence type="ECO:0000313" key="1">
    <source>
        <dbReference type="EMBL" id="KAI5082850.1"/>
    </source>
</evidence>
<keyword evidence="2" id="KW-1185">Reference proteome</keyword>
<reference evidence="1" key="1">
    <citation type="submission" date="2021-01" db="EMBL/GenBank/DDBJ databases">
        <title>Adiantum capillus-veneris genome.</title>
        <authorList>
            <person name="Fang Y."/>
            <person name="Liao Q."/>
        </authorList>
    </citation>
    <scope>NUCLEOTIDE SEQUENCE</scope>
    <source>
        <strain evidence="1">H3</strain>
        <tissue evidence="1">Leaf</tissue>
    </source>
</reference>
<name>A0A9D4VB84_ADICA</name>
<dbReference type="EMBL" id="JABFUD020000002">
    <property type="protein sequence ID" value="KAI5082850.1"/>
    <property type="molecule type" value="Genomic_DNA"/>
</dbReference>
<accession>A0A9D4VB84</accession>
<comment type="caution">
    <text evidence="1">The sequence shown here is derived from an EMBL/GenBank/DDBJ whole genome shotgun (WGS) entry which is preliminary data.</text>
</comment>
<gene>
    <name evidence="1" type="ORF">GOP47_0002593</name>
</gene>
<dbReference type="AlphaFoldDB" id="A0A9D4VB84"/>
<evidence type="ECO:0000313" key="2">
    <source>
        <dbReference type="Proteomes" id="UP000886520"/>
    </source>
</evidence>
<dbReference type="Proteomes" id="UP000886520">
    <property type="component" value="Chromosome 3"/>
</dbReference>
<protein>
    <submittedName>
        <fullName evidence="1">Uncharacterized protein</fullName>
    </submittedName>
</protein>
<sequence length="104" mass="11921">MPTTSVHLIVHETFWKARRHELDGLKSAPPLKPPCSMMQAAPEKREIRERPSVHIKAGPTNGAFRLYVCERESKSSKQKLLLLRKVHESIGEENIVSIRKLRTI</sequence>
<proteinExistence type="predicted"/>
<organism evidence="1 2">
    <name type="scientific">Adiantum capillus-veneris</name>
    <name type="common">Maidenhair fern</name>
    <dbReference type="NCBI Taxonomy" id="13818"/>
    <lineage>
        <taxon>Eukaryota</taxon>
        <taxon>Viridiplantae</taxon>
        <taxon>Streptophyta</taxon>
        <taxon>Embryophyta</taxon>
        <taxon>Tracheophyta</taxon>
        <taxon>Polypodiopsida</taxon>
        <taxon>Polypodiidae</taxon>
        <taxon>Polypodiales</taxon>
        <taxon>Pteridineae</taxon>
        <taxon>Pteridaceae</taxon>
        <taxon>Vittarioideae</taxon>
        <taxon>Adiantum</taxon>
    </lineage>
</organism>